<protein>
    <submittedName>
        <fullName evidence="2">Uncharacterized protein</fullName>
    </submittedName>
</protein>
<name>A0A915JRF4_ROMCU</name>
<dbReference type="Proteomes" id="UP000887565">
    <property type="component" value="Unplaced"/>
</dbReference>
<proteinExistence type="predicted"/>
<organism evidence="1 2">
    <name type="scientific">Romanomermis culicivorax</name>
    <name type="common">Nematode worm</name>
    <dbReference type="NCBI Taxonomy" id="13658"/>
    <lineage>
        <taxon>Eukaryota</taxon>
        <taxon>Metazoa</taxon>
        <taxon>Ecdysozoa</taxon>
        <taxon>Nematoda</taxon>
        <taxon>Enoplea</taxon>
        <taxon>Dorylaimia</taxon>
        <taxon>Mermithida</taxon>
        <taxon>Mermithoidea</taxon>
        <taxon>Mermithidae</taxon>
        <taxon>Romanomermis</taxon>
    </lineage>
</organism>
<accession>A0A915JRF4</accession>
<dbReference type="AlphaFoldDB" id="A0A915JRF4"/>
<sequence length="83" mass="9235">MLCLPICRRVKGADGATVIAHGPVIIKMGSPFGEHLVKCVVLDDDDQDQFIISTDFHTHPEINAILNFKGKFLEIQDVKCRSK</sequence>
<dbReference type="WBParaSite" id="nRc.2.0.1.t28456-RA">
    <property type="protein sequence ID" value="nRc.2.0.1.t28456-RA"/>
    <property type="gene ID" value="nRc.2.0.1.g28456"/>
</dbReference>
<reference evidence="2" key="1">
    <citation type="submission" date="2022-11" db="UniProtKB">
        <authorList>
            <consortium name="WormBaseParasite"/>
        </authorList>
    </citation>
    <scope>IDENTIFICATION</scope>
</reference>
<keyword evidence="1" id="KW-1185">Reference proteome</keyword>
<evidence type="ECO:0000313" key="2">
    <source>
        <dbReference type="WBParaSite" id="nRc.2.0.1.t28456-RA"/>
    </source>
</evidence>
<evidence type="ECO:0000313" key="1">
    <source>
        <dbReference type="Proteomes" id="UP000887565"/>
    </source>
</evidence>